<keyword evidence="19" id="KW-0968">Cytoplasmic vesicle</keyword>
<comment type="cofactor">
    <cofactor evidence="2">
        <name>Ca(2+)</name>
        <dbReference type="ChEBI" id="CHEBI:29108"/>
    </cofactor>
</comment>
<dbReference type="InterPro" id="IPR016202">
    <property type="entry name" value="DNase_I"/>
</dbReference>
<evidence type="ECO:0000256" key="15">
    <source>
        <dbReference type="ARBA" id="ARBA00023157"/>
    </source>
</evidence>
<evidence type="ECO:0000256" key="2">
    <source>
        <dbReference type="ARBA" id="ARBA00001913"/>
    </source>
</evidence>
<dbReference type="SUPFAM" id="SSF56219">
    <property type="entry name" value="DNase I-like"/>
    <property type="match status" value="1"/>
</dbReference>
<keyword evidence="13" id="KW-0378">Hydrolase</keyword>
<evidence type="ECO:0000256" key="4">
    <source>
        <dbReference type="ARBA" id="ARBA00004259"/>
    </source>
</evidence>
<gene>
    <name evidence="25 26" type="primary">DNASE1</name>
</gene>
<name>A0ABM3S7Z2_BALAC</name>
<evidence type="ECO:0000256" key="17">
    <source>
        <dbReference type="ARBA" id="ARBA00023203"/>
    </source>
</evidence>
<dbReference type="Gene3D" id="3.60.10.10">
    <property type="entry name" value="Endonuclease/exonuclease/phosphatase"/>
    <property type="match status" value="1"/>
</dbReference>
<evidence type="ECO:0000256" key="8">
    <source>
        <dbReference type="ARBA" id="ARBA00014366"/>
    </source>
</evidence>
<evidence type="ECO:0000256" key="11">
    <source>
        <dbReference type="ARBA" id="ARBA00022722"/>
    </source>
</evidence>
<keyword evidence="12" id="KW-0255">Endonuclease</keyword>
<evidence type="ECO:0000313" key="24">
    <source>
        <dbReference type="Proteomes" id="UP001652580"/>
    </source>
</evidence>
<keyword evidence="15" id="KW-1015">Disulfide bond</keyword>
<dbReference type="PROSITE" id="PS00919">
    <property type="entry name" value="DNASE_I_1"/>
    <property type="match status" value="1"/>
</dbReference>
<dbReference type="RefSeq" id="XP_057385945.1">
    <property type="nucleotide sequence ID" value="XM_057529962.1"/>
</dbReference>
<accession>A0ABM3S7Z2</accession>
<evidence type="ECO:0000256" key="19">
    <source>
        <dbReference type="ARBA" id="ARBA00023329"/>
    </source>
</evidence>
<keyword evidence="10" id="KW-0053">Apoptosis</keyword>
<evidence type="ECO:0000256" key="12">
    <source>
        <dbReference type="ARBA" id="ARBA00022759"/>
    </source>
</evidence>
<evidence type="ECO:0000256" key="9">
    <source>
        <dbReference type="ARBA" id="ARBA00022525"/>
    </source>
</evidence>
<dbReference type="InterPro" id="IPR033125">
    <property type="entry name" value="DNASE_I_2"/>
</dbReference>
<dbReference type="Pfam" id="PF03372">
    <property type="entry name" value="Exo_endo_phos"/>
    <property type="match status" value="1"/>
</dbReference>
<dbReference type="RefSeq" id="XP_057385946.1">
    <property type="nucleotide sequence ID" value="XM_057529963.1"/>
</dbReference>
<evidence type="ECO:0000256" key="7">
    <source>
        <dbReference type="ARBA" id="ARBA00012651"/>
    </source>
</evidence>
<organism evidence="24 26">
    <name type="scientific">Balaenoptera acutorostrata</name>
    <name type="common">Common minke whale</name>
    <name type="synonym">Balaena rostrata</name>
    <dbReference type="NCBI Taxonomy" id="9767"/>
    <lineage>
        <taxon>Eukaryota</taxon>
        <taxon>Metazoa</taxon>
        <taxon>Chordata</taxon>
        <taxon>Craniata</taxon>
        <taxon>Vertebrata</taxon>
        <taxon>Euteleostomi</taxon>
        <taxon>Mammalia</taxon>
        <taxon>Eutheria</taxon>
        <taxon>Laurasiatheria</taxon>
        <taxon>Artiodactyla</taxon>
        <taxon>Whippomorpha</taxon>
        <taxon>Cetacea</taxon>
        <taxon>Mysticeti</taxon>
        <taxon>Balaenopteridae</taxon>
        <taxon>Balaenoptera</taxon>
    </lineage>
</organism>
<dbReference type="EC" id="3.1.21.1" evidence="7"/>
<keyword evidence="11" id="KW-0540">Nuclease</keyword>
<keyword evidence="17" id="KW-0009">Actin-binding</keyword>
<evidence type="ECO:0000256" key="14">
    <source>
        <dbReference type="ARBA" id="ARBA00022837"/>
    </source>
</evidence>
<evidence type="ECO:0000256" key="21">
    <source>
        <dbReference type="ARBA" id="ARBA00032340"/>
    </source>
</evidence>
<evidence type="ECO:0000256" key="13">
    <source>
        <dbReference type="ARBA" id="ARBA00022801"/>
    </source>
</evidence>
<comment type="cofactor">
    <cofactor evidence="3">
        <name>Mg(2+)</name>
        <dbReference type="ChEBI" id="CHEBI:18420"/>
    </cofactor>
</comment>
<evidence type="ECO:0000256" key="3">
    <source>
        <dbReference type="ARBA" id="ARBA00001946"/>
    </source>
</evidence>
<comment type="subcellular location">
    <subcellularLocation>
        <location evidence="4">Nucleus envelope</location>
    </subcellularLocation>
    <subcellularLocation>
        <location evidence="5">Secreted</location>
    </subcellularLocation>
    <subcellularLocation>
        <location evidence="20">Zymogen granule</location>
    </subcellularLocation>
</comment>
<dbReference type="InterPro" id="IPR005135">
    <property type="entry name" value="Endo/exonuclease/phosphatase"/>
</dbReference>
<protein>
    <recommendedName>
        <fullName evidence="8">Deoxyribonuclease-1</fullName>
        <ecNumber evidence="7">3.1.21.1</ecNumber>
    </recommendedName>
    <alternativeName>
        <fullName evidence="21">Deoxyribonuclease I</fullName>
    </alternativeName>
</protein>
<evidence type="ECO:0000256" key="18">
    <source>
        <dbReference type="ARBA" id="ARBA00023242"/>
    </source>
</evidence>
<keyword evidence="18" id="KW-0539">Nucleus</keyword>
<evidence type="ECO:0000256" key="16">
    <source>
        <dbReference type="ARBA" id="ARBA00023180"/>
    </source>
</evidence>
<dbReference type="Proteomes" id="UP001652580">
    <property type="component" value="Chromosome 15"/>
</dbReference>
<dbReference type="PROSITE" id="PS00918">
    <property type="entry name" value="DNASE_I_2"/>
    <property type="match status" value="1"/>
</dbReference>
<evidence type="ECO:0000256" key="1">
    <source>
        <dbReference type="ARBA" id="ARBA00000688"/>
    </source>
</evidence>
<evidence type="ECO:0000313" key="25">
    <source>
        <dbReference type="RefSeq" id="XP_057385945.1"/>
    </source>
</evidence>
<comment type="similarity">
    <text evidence="6">Belongs to the DNase I family.</text>
</comment>
<dbReference type="PANTHER" id="PTHR11371">
    <property type="entry name" value="DEOXYRIBONUCLEASE"/>
    <property type="match status" value="1"/>
</dbReference>
<keyword evidence="14" id="KW-0106">Calcium</keyword>
<comment type="function">
    <text evidence="22">Serum endocuclease secreted into body fluids by a wide variety of exocrine and endocrine organs. Expressed by non-hematopoietic tissues and preferentially cleaves protein-free DNA. Among other functions, seems to be involved in cell death by apoptosis. Binds specifically to G-actin and blocks actin polymerization. Together with DNASE1L3, plays a key role in degrading neutrophil extracellular traps (NETs). NETs are mainly composed of DNA fibers and are released by neutrophils to bind pathogens during inflammation. Degradation of intravascular NETs by DNASE1 and DNASE1L3 is required to prevent formation of clots that obstruct blood vessels and cause organ damage following inflammation.</text>
</comment>
<dbReference type="PANTHER" id="PTHR11371:SF27">
    <property type="entry name" value="DEOXYRIBONUCLEASE-1"/>
    <property type="match status" value="1"/>
</dbReference>
<dbReference type="InterPro" id="IPR018057">
    <property type="entry name" value="Deoxyribonuclease-1_AS"/>
</dbReference>
<evidence type="ECO:0000259" key="23">
    <source>
        <dbReference type="Pfam" id="PF03372"/>
    </source>
</evidence>
<evidence type="ECO:0000313" key="26">
    <source>
        <dbReference type="RefSeq" id="XP_057385946.1"/>
    </source>
</evidence>
<keyword evidence="16" id="KW-0325">Glycoprotein</keyword>
<evidence type="ECO:0000256" key="10">
    <source>
        <dbReference type="ARBA" id="ARBA00022703"/>
    </source>
</evidence>
<evidence type="ECO:0000256" key="6">
    <source>
        <dbReference type="ARBA" id="ARBA00007359"/>
    </source>
</evidence>
<feature type="domain" description="Endonuclease/exonuclease/phosphatase" evidence="23">
    <location>
        <begin position="15"/>
        <end position="205"/>
    </location>
</feature>
<dbReference type="InterPro" id="IPR036691">
    <property type="entry name" value="Endo/exonu/phosph_ase_sf"/>
</dbReference>
<dbReference type="GeneID" id="103017369"/>
<evidence type="ECO:0000256" key="22">
    <source>
        <dbReference type="ARBA" id="ARBA00046065"/>
    </source>
</evidence>
<reference evidence="25 26" key="1">
    <citation type="submission" date="2025-05" db="UniProtKB">
        <authorList>
            <consortium name="RefSeq"/>
        </authorList>
    </citation>
    <scope>IDENTIFICATION</scope>
</reference>
<dbReference type="PRINTS" id="PR00130">
    <property type="entry name" value="DNASEI"/>
</dbReference>
<dbReference type="SMART" id="SM00476">
    <property type="entry name" value="DNaseIc"/>
    <property type="match status" value="1"/>
</dbReference>
<keyword evidence="24" id="KW-1185">Reference proteome</keyword>
<comment type="catalytic activity">
    <reaction evidence="1">
        <text>Endonucleolytic cleavage to 5'-phosphodinucleotide and 5'-phosphooligonucleotide end-products.</text>
        <dbReference type="EC" id="3.1.21.1"/>
    </reaction>
</comment>
<sequence>MLPSATTLCRDDPNTYHYVVSEPLGRNSYKERYLFLFRPDQVSVLDSYQYDDGCEPCGNDSFSREPAVVKFSSPFTQIKEFAIVPLHAAPSDAVAEIDSLYDVYLDVWQKWDLENIMLMGDFNAGCSYVTPSQWSSIRLHKSPRFQWLIPDTADTTVTSTHCAYDRIVVAGPLLQGAVVPNSAAPFDFQAAYGLSDQTALAISDHYPVEVTLKRA</sequence>
<evidence type="ECO:0000256" key="5">
    <source>
        <dbReference type="ARBA" id="ARBA00004613"/>
    </source>
</evidence>
<dbReference type="CDD" id="cd10282">
    <property type="entry name" value="DNase1"/>
    <property type="match status" value="1"/>
</dbReference>
<proteinExistence type="inferred from homology"/>
<keyword evidence="9" id="KW-0964">Secreted</keyword>
<evidence type="ECO:0000256" key="20">
    <source>
        <dbReference type="ARBA" id="ARBA00024324"/>
    </source>
</evidence>